<evidence type="ECO:0000259" key="9">
    <source>
        <dbReference type="Pfam" id="PF02784"/>
    </source>
</evidence>
<keyword evidence="4 6" id="KW-0457">Lysine biosynthesis</keyword>
<dbReference type="Pfam" id="PF02784">
    <property type="entry name" value="Orn_Arg_deC_N"/>
    <property type="match status" value="1"/>
</dbReference>
<feature type="binding site" evidence="6">
    <location>
        <position position="313"/>
    </location>
    <ligand>
        <name>substrate</name>
    </ligand>
</feature>
<feature type="domain" description="Orn/DAP/Arg decarboxylase 2 N-terminal" evidence="9">
    <location>
        <begin position="56"/>
        <end position="316"/>
    </location>
</feature>
<evidence type="ECO:0000313" key="10">
    <source>
        <dbReference type="EMBL" id="MDM7855745.1"/>
    </source>
</evidence>
<dbReference type="InterPro" id="IPR009006">
    <property type="entry name" value="Ala_racemase/Decarboxylase_C"/>
</dbReference>
<dbReference type="RefSeq" id="WP_289455792.1">
    <property type="nucleotide sequence ID" value="NZ_JAUCGQ010000001.1"/>
</dbReference>
<feature type="binding site" evidence="6">
    <location>
        <begin position="310"/>
        <end position="313"/>
    </location>
    <ligand>
        <name>pyridoxal 5'-phosphate</name>
        <dbReference type="ChEBI" id="CHEBI:597326"/>
    </ligand>
</feature>
<dbReference type="InterPro" id="IPR022657">
    <property type="entry name" value="De-COase2_CS"/>
</dbReference>
<comment type="catalytic activity">
    <reaction evidence="6 8">
        <text>meso-2,6-diaminopimelate + H(+) = L-lysine + CO2</text>
        <dbReference type="Rhea" id="RHEA:15101"/>
        <dbReference type="ChEBI" id="CHEBI:15378"/>
        <dbReference type="ChEBI" id="CHEBI:16526"/>
        <dbReference type="ChEBI" id="CHEBI:32551"/>
        <dbReference type="ChEBI" id="CHEBI:57791"/>
        <dbReference type="EC" id="4.1.1.20"/>
    </reaction>
</comment>
<dbReference type="Gene3D" id="2.40.37.10">
    <property type="entry name" value="Lyase, Ornithine Decarboxylase, Chain A, domain 1"/>
    <property type="match status" value="1"/>
</dbReference>
<comment type="pathway">
    <text evidence="6 8">Amino-acid biosynthesis; L-lysine biosynthesis via DAP pathway; L-lysine from DL-2,6-diaminopimelate: step 1/1.</text>
</comment>
<dbReference type="Proteomes" id="UP001529338">
    <property type="component" value="Unassembled WGS sequence"/>
</dbReference>
<evidence type="ECO:0000256" key="1">
    <source>
        <dbReference type="ARBA" id="ARBA00001933"/>
    </source>
</evidence>
<evidence type="ECO:0000256" key="4">
    <source>
        <dbReference type="ARBA" id="ARBA00023154"/>
    </source>
</evidence>
<evidence type="ECO:0000313" key="11">
    <source>
        <dbReference type="Proteomes" id="UP001529338"/>
    </source>
</evidence>
<dbReference type="PANTHER" id="PTHR43727:SF2">
    <property type="entry name" value="GROUP IV DECARBOXYLASE"/>
    <property type="match status" value="1"/>
</dbReference>
<dbReference type="PRINTS" id="PR01181">
    <property type="entry name" value="DAPDCRBXLASE"/>
</dbReference>
<dbReference type="EMBL" id="JAUCGQ010000001">
    <property type="protein sequence ID" value="MDM7855745.1"/>
    <property type="molecule type" value="Genomic_DNA"/>
</dbReference>
<feature type="modified residue" description="N6-(pyridoxal phosphate)lysine" evidence="6">
    <location>
        <position position="78"/>
    </location>
</feature>
<evidence type="ECO:0000256" key="7">
    <source>
        <dbReference type="NCBIfam" id="TIGR01048"/>
    </source>
</evidence>
<proteinExistence type="inferred from homology"/>
<dbReference type="EC" id="4.1.1.20" evidence="6 7"/>
<feature type="binding site" evidence="6">
    <location>
        <position position="415"/>
    </location>
    <ligand>
        <name>pyridoxal 5'-phosphate</name>
        <dbReference type="ChEBI" id="CHEBI:597326"/>
    </ligand>
</feature>
<name>A0ABT7SHT6_9CELL</name>
<dbReference type="PROSITE" id="PS00879">
    <property type="entry name" value="ODR_DC_2_2"/>
    <property type="match status" value="1"/>
</dbReference>
<dbReference type="CDD" id="cd06828">
    <property type="entry name" value="PLPDE_III_DapDC"/>
    <property type="match status" value="1"/>
</dbReference>
<dbReference type="GO" id="GO:0008836">
    <property type="term" value="F:diaminopimelate decarboxylase activity"/>
    <property type="evidence" value="ECO:0007669"/>
    <property type="project" value="UniProtKB-EC"/>
</dbReference>
<keyword evidence="5 6" id="KW-0456">Lyase</keyword>
<gene>
    <name evidence="6 10" type="primary">lysA</name>
    <name evidence="10" type="ORF">QRT04_12470</name>
</gene>
<comment type="caution">
    <text evidence="10">The sequence shown here is derived from an EMBL/GenBank/DDBJ whole genome shotgun (WGS) entry which is preliminary data.</text>
</comment>
<dbReference type="HAMAP" id="MF_02120">
    <property type="entry name" value="LysA"/>
    <property type="match status" value="1"/>
</dbReference>
<dbReference type="InterPro" id="IPR002986">
    <property type="entry name" value="DAP_deCOOHase_LysA"/>
</dbReference>
<dbReference type="InterPro" id="IPR022644">
    <property type="entry name" value="De-COase2_N"/>
</dbReference>
<evidence type="ECO:0000256" key="3">
    <source>
        <dbReference type="ARBA" id="ARBA00022898"/>
    </source>
</evidence>
<evidence type="ECO:0000256" key="5">
    <source>
        <dbReference type="ARBA" id="ARBA00023239"/>
    </source>
</evidence>
<dbReference type="PRINTS" id="PR01179">
    <property type="entry name" value="ODADCRBXLASE"/>
</dbReference>
<keyword evidence="3 6" id="KW-0663">Pyridoxal phosphate</keyword>
<protein>
    <recommendedName>
        <fullName evidence="6 7">Diaminopimelate decarboxylase</fullName>
        <shortName evidence="6">DAP decarboxylase</shortName>
        <shortName evidence="6">DAPDC</shortName>
        <ecNumber evidence="6 7">4.1.1.20</ecNumber>
    </recommendedName>
</protein>
<evidence type="ECO:0000256" key="2">
    <source>
        <dbReference type="ARBA" id="ARBA00022793"/>
    </source>
</evidence>
<evidence type="ECO:0000256" key="6">
    <source>
        <dbReference type="HAMAP-Rule" id="MF_02120"/>
    </source>
</evidence>
<dbReference type="PROSITE" id="PS00878">
    <property type="entry name" value="ODR_DC_2_1"/>
    <property type="match status" value="1"/>
</dbReference>
<evidence type="ECO:0000256" key="8">
    <source>
        <dbReference type="RuleBase" id="RU003738"/>
    </source>
</evidence>
<reference evidence="10 11" key="1">
    <citation type="submission" date="2023-06" db="EMBL/GenBank/DDBJ databases">
        <title>Cellulomonas sp. MW4 Whole genome sequence.</title>
        <authorList>
            <person name="Park S."/>
        </authorList>
    </citation>
    <scope>NUCLEOTIDE SEQUENCE [LARGE SCALE GENOMIC DNA]</scope>
    <source>
        <strain evidence="10 11">MW4</strain>
    </source>
</reference>
<feature type="binding site" evidence="6">
    <location>
        <position position="268"/>
    </location>
    <ligand>
        <name>pyridoxal 5'-phosphate</name>
        <dbReference type="ChEBI" id="CHEBI:597326"/>
    </ligand>
</feature>
<dbReference type="SUPFAM" id="SSF50621">
    <property type="entry name" value="Alanine racemase C-terminal domain-like"/>
    <property type="match status" value="1"/>
</dbReference>
<organism evidence="10 11">
    <name type="scientific">Cellulomonas alba</name>
    <dbReference type="NCBI Taxonomy" id="3053467"/>
    <lineage>
        <taxon>Bacteria</taxon>
        <taxon>Bacillati</taxon>
        <taxon>Actinomycetota</taxon>
        <taxon>Actinomycetes</taxon>
        <taxon>Micrococcales</taxon>
        <taxon>Cellulomonadaceae</taxon>
        <taxon>Cellulomonas</taxon>
    </lineage>
</organism>
<dbReference type="SUPFAM" id="SSF51419">
    <property type="entry name" value="PLP-binding barrel"/>
    <property type="match status" value="1"/>
</dbReference>
<comment type="cofactor">
    <cofactor evidence="1 6 8">
        <name>pyridoxal 5'-phosphate</name>
        <dbReference type="ChEBI" id="CHEBI:597326"/>
    </cofactor>
</comment>
<feature type="binding site" evidence="6">
    <location>
        <position position="354"/>
    </location>
    <ligand>
        <name>substrate</name>
    </ligand>
</feature>
<dbReference type="InterPro" id="IPR029066">
    <property type="entry name" value="PLP-binding_barrel"/>
</dbReference>
<dbReference type="Gene3D" id="3.20.20.10">
    <property type="entry name" value="Alanine racemase"/>
    <property type="match status" value="1"/>
</dbReference>
<dbReference type="InterPro" id="IPR000183">
    <property type="entry name" value="Orn/DAP/Arg_de-COase"/>
</dbReference>
<keyword evidence="11" id="KW-1185">Reference proteome</keyword>
<feature type="binding site" evidence="6">
    <location>
        <position position="358"/>
    </location>
    <ligand>
        <name>substrate</name>
    </ligand>
</feature>
<keyword evidence="6" id="KW-0028">Amino-acid biosynthesis</keyword>
<comment type="similarity">
    <text evidence="6">Belongs to the Orn/Lys/Arg decarboxylase class-II family. LysA subfamily.</text>
</comment>
<comment type="function">
    <text evidence="6">Specifically catalyzes the decarboxylation of meso-diaminopimelate (meso-DAP) to L-lysine.</text>
</comment>
<dbReference type="NCBIfam" id="TIGR01048">
    <property type="entry name" value="lysA"/>
    <property type="match status" value="1"/>
</dbReference>
<dbReference type="PANTHER" id="PTHR43727">
    <property type="entry name" value="DIAMINOPIMELATE DECARBOXYLASE"/>
    <property type="match status" value="1"/>
</dbReference>
<sequence>MAGAGTCGEPWSRGVARDEAGALTVAGVPVAELAERFGTPAYVLDEDDLRERARAYRRAFEAAFAEFGAGVDVYYAGKAFLSVAVARWVHEEGLRVDTASGGELAVALRAGVPGADIGLHGNNKSDDELRQALAAGVGRIIVDSLVEVDRVADLAAAAGVVAPVMVRVTTGVHAGGHEFISTAHEDQKFGLSIAAGGDEQGSDSPAMRGLLAVLARPELRLLGIHSHIGSQILDPSGFEVAAAAVLRLRADLAERSGVLVAEVDLGGGYGIAYLPGEVALDADRIAKDVASSVAASAAELGTPLPRFSIEPGRAIVGPAGLTLYTVGTVKPVRLDDDRTRLYVSVDGGMSDNIRPALYGARYHAELASRTSDAEPVLARVVGKHCESGDIVVHEVDLPADVRAGDLLAVPATGAYGRSMASNYNLLTRPPVVAVRGGQARTLVRRETVDDLLALDQG</sequence>
<accession>A0ABT7SHT6</accession>
<keyword evidence="2 6" id="KW-0210">Decarboxylase</keyword>
<feature type="binding site" evidence="6">
    <location>
        <position position="415"/>
    </location>
    <ligand>
        <name>substrate</name>
    </ligand>
</feature>
<feature type="binding site" evidence="6">
    <location>
        <position position="386"/>
    </location>
    <ligand>
        <name>substrate</name>
    </ligand>
</feature>
<comment type="subunit">
    <text evidence="6">Homodimer.</text>
</comment>
<dbReference type="InterPro" id="IPR022653">
    <property type="entry name" value="De-COase2_pyr-phos_BS"/>
</dbReference>